<feature type="compositionally biased region" description="Polar residues" evidence="1">
    <location>
        <begin position="9"/>
        <end position="22"/>
    </location>
</feature>
<keyword evidence="3" id="KW-1185">Reference proteome</keyword>
<sequence length="63" mass="7311">MVNPERLKSNQSQQGDAHQGNDQNQCFLSHLYKDKGKWHSILDFNFSLTDINRVLTLSYTLSQ</sequence>
<organism evidence="2 3">
    <name type="scientific">Nibribacter koreensis</name>
    <dbReference type="NCBI Taxonomy" id="1084519"/>
    <lineage>
        <taxon>Bacteria</taxon>
        <taxon>Pseudomonadati</taxon>
        <taxon>Bacteroidota</taxon>
        <taxon>Cytophagia</taxon>
        <taxon>Cytophagales</taxon>
        <taxon>Hymenobacteraceae</taxon>
        <taxon>Nibribacter</taxon>
    </lineage>
</organism>
<evidence type="ECO:0000256" key="1">
    <source>
        <dbReference type="SAM" id="MobiDB-lite"/>
    </source>
</evidence>
<feature type="region of interest" description="Disordered" evidence="1">
    <location>
        <begin position="1"/>
        <end position="22"/>
    </location>
</feature>
<proteinExistence type="predicted"/>
<accession>A0ABP8FA71</accession>
<comment type="caution">
    <text evidence="2">The sequence shown here is derived from an EMBL/GenBank/DDBJ whole genome shotgun (WGS) entry which is preliminary data.</text>
</comment>
<evidence type="ECO:0000313" key="2">
    <source>
        <dbReference type="EMBL" id="GAA4298852.1"/>
    </source>
</evidence>
<dbReference type="EMBL" id="BAABGX010000001">
    <property type="protein sequence ID" value="GAA4298852.1"/>
    <property type="molecule type" value="Genomic_DNA"/>
</dbReference>
<name>A0ABP8FA71_9BACT</name>
<dbReference type="Proteomes" id="UP001501844">
    <property type="component" value="Unassembled WGS sequence"/>
</dbReference>
<protein>
    <submittedName>
        <fullName evidence="2">Uncharacterized protein</fullName>
    </submittedName>
</protein>
<gene>
    <name evidence="2" type="ORF">GCM10023183_07480</name>
</gene>
<evidence type="ECO:0000313" key="3">
    <source>
        <dbReference type="Proteomes" id="UP001501844"/>
    </source>
</evidence>
<reference evidence="3" key="1">
    <citation type="journal article" date="2019" name="Int. J. Syst. Evol. Microbiol.">
        <title>The Global Catalogue of Microorganisms (GCM) 10K type strain sequencing project: providing services to taxonomists for standard genome sequencing and annotation.</title>
        <authorList>
            <consortium name="The Broad Institute Genomics Platform"/>
            <consortium name="The Broad Institute Genome Sequencing Center for Infectious Disease"/>
            <person name="Wu L."/>
            <person name="Ma J."/>
        </authorList>
    </citation>
    <scope>NUCLEOTIDE SEQUENCE [LARGE SCALE GENOMIC DNA]</scope>
    <source>
        <strain evidence="3">JCM 17917</strain>
    </source>
</reference>